<evidence type="ECO:0000313" key="6">
    <source>
        <dbReference type="Proteomes" id="UP001501788"/>
    </source>
</evidence>
<evidence type="ECO:0000256" key="1">
    <source>
        <dbReference type="ARBA" id="ARBA00023015"/>
    </source>
</evidence>
<dbReference type="InterPro" id="IPR011051">
    <property type="entry name" value="RmlC_Cupin_sf"/>
</dbReference>
<feature type="domain" description="HTH araC/xylS-type" evidence="4">
    <location>
        <begin position="163"/>
        <end position="236"/>
    </location>
</feature>
<organism evidence="5 6">
    <name type="scientific">Acidovorax lacteus</name>
    <dbReference type="NCBI Taxonomy" id="1924988"/>
    <lineage>
        <taxon>Bacteria</taxon>
        <taxon>Pseudomonadati</taxon>
        <taxon>Pseudomonadota</taxon>
        <taxon>Betaproteobacteria</taxon>
        <taxon>Burkholderiales</taxon>
        <taxon>Comamonadaceae</taxon>
        <taxon>Acidovorax</taxon>
    </lineage>
</organism>
<keyword evidence="3" id="KW-0804">Transcription</keyword>
<keyword evidence="6" id="KW-1185">Reference proteome</keyword>
<dbReference type="InterPro" id="IPR014710">
    <property type="entry name" value="RmlC-like_jellyroll"/>
</dbReference>
<dbReference type="Pfam" id="PF07883">
    <property type="entry name" value="Cupin_2"/>
    <property type="match status" value="1"/>
</dbReference>
<protein>
    <submittedName>
        <fullName evidence="5">AraC family transcriptional regulator</fullName>
    </submittedName>
</protein>
<dbReference type="PANTHER" id="PTHR46796:SF10">
    <property type="entry name" value="TRANSCRIPTIONAL ACTIVATOR FEAR"/>
    <property type="match status" value="1"/>
</dbReference>
<dbReference type="RefSeq" id="WP_345065464.1">
    <property type="nucleotide sequence ID" value="NZ_BAABEX010000028.1"/>
</dbReference>
<dbReference type="Gene3D" id="1.10.10.60">
    <property type="entry name" value="Homeodomain-like"/>
    <property type="match status" value="1"/>
</dbReference>
<proteinExistence type="predicted"/>
<dbReference type="InterPro" id="IPR013096">
    <property type="entry name" value="Cupin_2"/>
</dbReference>
<evidence type="ECO:0000256" key="2">
    <source>
        <dbReference type="ARBA" id="ARBA00023125"/>
    </source>
</evidence>
<reference evidence="6" key="1">
    <citation type="journal article" date="2019" name="Int. J. Syst. Evol. Microbiol.">
        <title>The Global Catalogue of Microorganisms (GCM) 10K type strain sequencing project: providing services to taxonomists for standard genome sequencing and annotation.</title>
        <authorList>
            <consortium name="The Broad Institute Genomics Platform"/>
            <consortium name="The Broad Institute Genome Sequencing Center for Infectious Disease"/>
            <person name="Wu L."/>
            <person name="Ma J."/>
        </authorList>
    </citation>
    <scope>NUCLEOTIDE SEQUENCE [LARGE SCALE GENOMIC DNA]</scope>
    <source>
        <strain evidence="6">JCM 31890</strain>
    </source>
</reference>
<dbReference type="Gene3D" id="2.60.120.10">
    <property type="entry name" value="Jelly Rolls"/>
    <property type="match status" value="1"/>
</dbReference>
<keyword evidence="1" id="KW-0805">Transcription regulation</keyword>
<keyword evidence="2" id="KW-0238">DNA-binding</keyword>
<dbReference type="Proteomes" id="UP001501788">
    <property type="component" value="Unassembled WGS sequence"/>
</dbReference>
<dbReference type="PROSITE" id="PS01124">
    <property type="entry name" value="HTH_ARAC_FAMILY_2"/>
    <property type="match status" value="1"/>
</dbReference>
<dbReference type="SUPFAM" id="SSF51182">
    <property type="entry name" value="RmlC-like cupins"/>
    <property type="match status" value="1"/>
</dbReference>
<evidence type="ECO:0000256" key="3">
    <source>
        <dbReference type="ARBA" id="ARBA00023163"/>
    </source>
</evidence>
<dbReference type="PANTHER" id="PTHR46796">
    <property type="entry name" value="HTH-TYPE TRANSCRIPTIONAL ACTIVATOR RHAS-RELATED"/>
    <property type="match status" value="1"/>
</dbReference>
<dbReference type="SMART" id="SM00342">
    <property type="entry name" value="HTH_ARAC"/>
    <property type="match status" value="1"/>
</dbReference>
<dbReference type="Pfam" id="PF12833">
    <property type="entry name" value="HTH_18"/>
    <property type="match status" value="1"/>
</dbReference>
<name>A0ABP8LF97_9BURK</name>
<comment type="caution">
    <text evidence="5">The sequence shown here is derived from an EMBL/GenBank/DDBJ whole genome shotgun (WGS) entry which is preliminary data.</text>
</comment>
<evidence type="ECO:0000259" key="4">
    <source>
        <dbReference type="PROSITE" id="PS01124"/>
    </source>
</evidence>
<accession>A0ABP8LF97</accession>
<sequence length="236" mass="24911">MQPAAPALSLRRYGASPGSHAHAHFQVLVGLEGALDLDVEGRGHRLQAGEGCVIAPGARHDFEARSGSLCLVLDAHSPHWAACSAAGPFAPQLPPAVPALARYLQAALERGQPLAQQFGPALLLEAWQPTPLPTAAFAARARRIDWHALAAWALAQPGAWPDLAALAARVHLSPGQLNARCRAECGQPLMAWLRGQRLAQARALRAQGLAVAEVARRVGYRSPSALTAALRRQHGG</sequence>
<gene>
    <name evidence="5" type="ORF">GCM10023090_24390</name>
</gene>
<dbReference type="InterPro" id="IPR018060">
    <property type="entry name" value="HTH_AraC"/>
</dbReference>
<evidence type="ECO:0000313" key="5">
    <source>
        <dbReference type="EMBL" id="GAA4427286.1"/>
    </source>
</evidence>
<dbReference type="InterPro" id="IPR050204">
    <property type="entry name" value="AraC_XylS_family_regulators"/>
</dbReference>
<dbReference type="EMBL" id="BAABEX010000028">
    <property type="protein sequence ID" value="GAA4427286.1"/>
    <property type="molecule type" value="Genomic_DNA"/>
</dbReference>